<comment type="caution">
    <text evidence="1">The sequence shown here is derived from an EMBL/GenBank/DDBJ whole genome shotgun (WGS) entry which is preliminary data.</text>
</comment>
<organism evidence="1 2">
    <name type="scientific">Hyalomma asiaticum</name>
    <name type="common">Tick</name>
    <dbReference type="NCBI Taxonomy" id="266040"/>
    <lineage>
        <taxon>Eukaryota</taxon>
        <taxon>Metazoa</taxon>
        <taxon>Ecdysozoa</taxon>
        <taxon>Arthropoda</taxon>
        <taxon>Chelicerata</taxon>
        <taxon>Arachnida</taxon>
        <taxon>Acari</taxon>
        <taxon>Parasitiformes</taxon>
        <taxon>Ixodida</taxon>
        <taxon>Ixodoidea</taxon>
        <taxon>Ixodidae</taxon>
        <taxon>Hyalomminae</taxon>
        <taxon>Hyalomma</taxon>
    </lineage>
</organism>
<gene>
    <name evidence="1" type="ORF">HPB50_004473</name>
</gene>
<proteinExistence type="predicted"/>
<sequence length="1727" mass="191720">MALASDGVSCSRMPVPGLQFFVLFVRMCLFALARDVDGEPSSSWSSNQQQRGSASHRRRRRKRSYSLEQHVEVLVAADSKMARYHGKDLKHYILTLMAAVAHIYKDPSIGNFLNIAVVKLLIMEEDEDNDIISPSASNTLKNFCRWQQQHNHPEDSHPYHHDTAILLTREDLCRLPKTCDTLGLAQSGMICDPHGSCSVVEDNGLSAAFTIAHELGHVLNIPHDDDQKCAKYRLASQPLHVMARMLDYNSHPWSWSACSRHYVTNFLDAGYGQCLRDSPGENLLAAPSTTSSSSKQAGELFNMDEQCELVFGRGAKVCPYMPVCKRLWCTVHGNSHGGCRTQHMPWADGTSCGKNHWCQQGQCVARPPDAERRKRVDGEWGPWQEYERCSRTCGGGIQSTRRECNSPSPAFGGRYCTGERVKYRSCNTQIGPVCLTLCSRHLGLVSHVDSCKLYCRVQGQSAYYLLKEKVIDGTACNPESFDVCINGVCKSAGCDHQLNSTATTDMCGVCGGDNATCRTIKGHFNLAKFGYNFVTVIPAGASYVEIHQFGFEKDDNYLALKSAEDEFLLNGNYTVSMFRKTLRYGGTVIEYSGSNASVERINATKPLGKELHLMVLTVGKVESPDIRFQYTMSIRDERRYYWELSPHWSECSSHCQGHRHRRAECKRRPDSSVVDDIHCEPSTKPQTLAEACNLHCTLWWRVGEPSECSARCGNGVRTRTVQCVQRSDGGQESVVPDSRCEAREPKPLEVEKCGEPCRNFRWDYGDWQPCSKTCGDGEQVRSAVCVNENQERHPNSQCDLSARLVKRPCNHGDCPRWELGHWTECSVTCGSGHRKRPLWCHDGTGIVASSFCHPTPRPQDTEPCEMPPCEAPARWHLGEQGPCSVTCGGGVTYRNVTCRSASGVIVDEAHCHGSPRPHEATECNRVSCPLPWNSSPTAADRPGGVTSAASEHPSTGPRSNFAAWKSAPWSQCSATCGSGVRKRQVSCINEVTGAVLPDEECVYEIRPSGAEACDAGTCGKWQHGDWSACSSKCGPGVSSRRVQCFVRDNLREVLPDSQCDEATRPKQEQSCVGPCLGMPYVDNGNHPSGNHVEGPYRWRFGQWGTCSRSCGGGTQRRQVVCVDNLDSKSSACNDLLRPPETQHCNTEECPTWSTSEWTPCDQECGGGQQTRRVVCQGVIGFVDAHCPQPKPETKRACNLHSCAAPTASYRWRPGPWSSCSVTCGSGVMKRSVECVDSSLKAAPYANCEGDPPEHIKDCTMRECPRWQLSPWSQCSAPCGNGTQKRVARCMRRGTEVSNLECHGKRPETQVRTCNLRTCHYRWKKKRWGPCPVTCGGARQTRLVVCVDRNERAAHDRYCASQRRPKVVRNCAAEPCPFVWRTSDWSECSRTCGEGFQKRSVTCHKVNAYGWVDPTPLTPSAAERLSQLEAESSPFYHGTQDRRGPNYCSEHDKPHHSQACMVGHCGEGVFWRPGPWTPCSTKCGPGKQKRRLRCYDQRNKRVNNSHCSSALKNRIKRKRRCFLRPCTAVSCTEVQRQGGVRVDGEQKLYVRGRLVSVYCARMNTSTPQEYLSLASGESNNYSEVYGKRLRNPDKCPFGGARVDNCDCIDDYPAALTTFSKVAFNITTLTVDRNDFTFSRTLHGAPAAVGGAGDCYSRDSCAQGRFSLSLSGTDFTVSPVTKWVMVGSHTYHSIRRLQEGQIIQGRCGGYCGRCLPDPTVGLLLDVRPP</sequence>
<protein>
    <submittedName>
        <fullName evidence="1">Uncharacterized protein</fullName>
    </submittedName>
</protein>
<accession>A0ACB7RH99</accession>
<evidence type="ECO:0000313" key="2">
    <source>
        <dbReference type="Proteomes" id="UP000821845"/>
    </source>
</evidence>
<evidence type="ECO:0000313" key="1">
    <source>
        <dbReference type="EMBL" id="KAH6921736.1"/>
    </source>
</evidence>
<keyword evidence="2" id="KW-1185">Reference proteome</keyword>
<dbReference type="Proteomes" id="UP000821845">
    <property type="component" value="Chromosome 9"/>
</dbReference>
<dbReference type="EMBL" id="CM023489">
    <property type="protein sequence ID" value="KAH6921736.1"/>
    <property type="molecule type" value="Genomic_DNA"/>
</dbReference>
<name>A0ACB7RH99_HYAAI</name>
<reference evidence="1" key="1">
    <citation type="submission" date="2020-05" db="EMBL/GenBank/DDBJ databases">
        <title>Large-scale comparative analyses of tick genomes elucidate their genetic diversity and vector capacities.</title>
        <authorList>
            <person name="Jia N."/>
            <person name="Wang J."/>
            <person name="Shi W."/>
            <person name="Du L."/>
            <person name="Sun Y."/>
            <person name="Zhan W."/>
            <person name="Jiang J."/>
            <person name="Wang Q."/>
            <person name="Zhang B."/>
            <person name="Ji P."/>
            <person name="Sakyi L.B."/>
            <person name="Cui X."/>
            <person name="Yuan T."/>
            <person name="Jiang B."/>
            <person name="Yang W."/>
            <person name="Lam T.T.-Y."/>
            <person name="Chang Q."/>
            <person name="Ding S."/>
            <person name="Wang X."/>
            <person name="Zhu J."/>
            <person name="Ruan X."/>
            <person name="Zhao L."/>
            <person name="Wei J."/>
            <person name="Que T."/>
            <person name="Du C."/>
            <person name="Cheng J."/>
            <person name="Dai P."/>
            <person name="Han X."/>
            <person name="Huang E."/>
            <person name="Gao Y."/>
            <person name="Liu J."/>
            <person name="Shao H."/>
            <person name="Ye R."/>
            <person name="Li L."/>
            <person name="Wei W."/>
            <person name="Wang X."/>
            <person name="Wang C."/>
            <person name="Yang T."/>
            <person name="Huo Q."/>
            <person name="Li W."/>
            <person name="Guo W."/>
            <person name="Chen H."/>
            <person name="Zhou L."/>
            <person name="Ni X."/>
            <person name="Tian J."/>
            <person name="Zhou Y."/>
            <person name="Sheng Y."/>
            <person name="Liu T."/>
            <person name="Pan Y."/>
            <person name="Xia L."/>
            <person name="Li J."/>
            <person name="Zhao F."/>
            <person name="Cao W."/>
        </authorList>
    </citation>
    <scope>NUCLEOTIDE SEQUENCE</scope>
    <source>
        <strain evidence="1">Hyas-2018</strain>
    </source>
</reference>